<comment type="caution">
    <text evidence="1">The sequence shown here is derived from an EMBL/GenBank/DDBJ whole genome shotgun (WGS) entry which is preliminary data.</text>
</comment>
<evidence type="ECO:0000313" key="2">
    <source>
        <dbReference type="Proteomes" id="UP001595693"/>
    </source>
</evidence>
<protein>
    <submittedName>
        <fullName evidence="1">Uncharacterized protein</fullName>
    </submittedName>
</protein>
<proteinExistence type="predicted"/>
<gene>
    <name evidence="1" type="ORF">ACFOW3_05890</name>
</gene>
<sequence length="48" mass="5167">MDVMHSDVDSTLEDLPEVPAVQLGLRMIRGLRGHSAGACVQHIQLQAA</sequence>
<dbReference type="Proteomes" id="UP001595693">
    <property type="component" value="Unassembled WGS sequence"/>
</dbReference>
<accession>A0ABV8D713</accession>
<evidence type="ECO:0000313" key="1">
    <source>
        <dbReference type="EMBL" id="MFC3934152.1"/>
    </source>
</evidence>
<keyword evidence="2" id="KW-1185">Reference proteome</keyword>
<organism evidence="1 2">
    <name type="scientific">Acidovorax facilis</name>
    <dbReference type="NCBI Taxonomy" id="12917"/>
    <lineage>
        <taxon>Bacteria</taxon>
        <taxon>Pseudomonadati</taxon>
        <taxon>Pseudomonadota</taxon>
        <taxon>Betaproteobacteria</taxon>
        <taxon>Burkholderiales</taxon>
        <taxon>Comamonadaceae</taxon>
        <taxon>Acidovorax</taxon>
    </lineage>
</organism>
<reference evidence="2" key="1">
    <citation type="journal article" date="2019" name="Int. J. Syst. Evol. Microbiol.">
        <title>The Global Catalogue of Microorganisms (GCM) 10K type strain sequencing project: providing services to taxonomists for standard genome sequencing and annotation.</title>
        <authorList>
            <consortium name="The Broad Institute Genomics Platform"/>
            <consortium name="The Broad Institute Genome Sequencing Center for Infectious Disease"/>
            <person name="Wu L."/>
            <person name="Ma J."/>
        </authorList>
    </citation>
    <scope>NUCLEOTIDE SEQUENCE [LARGE SCALE GENOMIC DNA]</scope>
    <source>
        <strain evidence="2">CCUG 2113</strain>
    </source>
</reference>
<name>A0ABV8D713_9BURK</name>
<dbReference type="RefSeq" id="WP_156358578.1">
    <property type="nucleotide sequence ID" value="NZ_JAMXAX010000141.1"/>
</dbReference>
<dbReference type="EMBL" id="JBHSAJ010000013">
    <property type="protein sequence ID" value="MFC3934152.1"/>
    <property type="molecule type" value="Genomic_DNA"/>
</dbReference>